<keyword evidence="11" id="KW-1185">Reference proteome</keyword>
<dbReference type="InterPro" id="IPR007630">
    <property type="entry name" value="RNA_pol_sigma70_r4"/>
</dbReference>
<dbReference type="InterPro" id="IPR013324">
    <property type="entry name" value="RNA_pol_sigma_r3/r4-like"/>
</dbReference>
<dbReference type="NCBIfam" id="TIGR02937">
    <property type="entry name" value="sigma70-ECF"/>
    <property type="match status" value="1"/>
</dbReference>
<evidence type="ECO:0000256" key="1">
    <source>
        <dbReference type="ARBA" id="ARBA00007788"/>
    </source>
</evidence>
<dbReference type="Pfam" id="PF00140">
    <property type="entry name" value="Sigma70_r1_2"/>
    <property type="match status" value="1"/>
</dbReference>
<protein>
    <recommendedName>
        <fullName evidence="6">RNA polymerase sigma factor</fullName>
    </recommendedName>
</protein>
<evidence type="ECO:0000256" key="4">
    <source>
        <dbReference type="ARBA" id="ARBA00023125"/>
    </source>
</evidence>
<evidence type="ECO:0000256" key="2">
    <source>
        <dbReference type="ARBA" id="ARBA00023015"/>
    </source>
</evidence>
<keyword evidence="3 6" id="KW-0731">Sigma factor</keyword>
<dbReference type="NCBIfam" id="NF005143">
    <property type="entry name" value="PRK06596.1"/>
    <property type="match status" value="1"/>
</dbReference>
<accession>A0ABT6DF75</accession>
<evidence type="ECO:0000313" key="10">
    <source>
        <dbReference type="EMBL" id="MDG0815443.1"/>
    </source>
</evidence>
<name>A0ABT6DF75_9BACT</name>
<proteinExistence type="inferred from homology"/>
<keyword evidence="2 6" id="KW-0805">Transcription regulation</keyword>
<dbReference type="InterPro" id="IPR050813">
    <property type="entry name" value="Sigma-70_Factor"/>
</dbReference>
<sequence>MAKTKAKTPSSTDSGKKKTVTAKATGVRPLSKSAKDKVEVKPVVAEVVDETATHDVHDELSPVEADKAYAVPSVEEDIPEEIVIPKNVVVSDSSKALTSADPLVMYLNEIRRYKVLTKEEETALAKKYFETKDPEAAQAMVKANLRFVVKIAAEYSKFGAKMIDLIQEGNVGLMHAVREFNPYKGARLITYAVWWIRGYIQEYLMRQYSMVRIGTTQNQRKLFYQLQKEKEALDAMGIEPSLALISDRLGIPEDEVRDMAMRMSGRDVSLDRPVDDESGTSLGEMQKDFSDQPLDEQLARQEQLAILKEKLEEIRPELSEREKIILDERILNDEPLTLQEIGEKHGITREAVRQMEARVLKKIKTKMES</sequence>
<evidence type="ECO:0000259" key="8">
    <source>
        <dbReference type="PROSITE" id="PS00715"/>
    </source>
</evidence>
<dbReference type="GO" id="GO:0003899">
    <property type="term" value="F:DNA-directed RNA polymerase activity"/>
    <property type="evidence" value="ECO:0007669"/>
    <property type="project" value="UniProtKB-EC"/>
</dbReference>
<dbReference type="InterPro" id="IPR014284">
    <property type="entry name" value="RNA_pol_sigma-70_dom"/>
</dbReference>
<comment type="similarity">
    <text evidence="1 6">Belongs to the sigma-70 factor family.</text>
</comment>
<keyword evidence="10" id="KW-0548">Nucleotidyltransferase</keyword>
<keyword evidence="4 6" id="KW-0238">DNA-binding</keyword>
<feature type="domain" description="RNA polymerase sigma-70" evidence="9">
    <location>
        <begin position="337"/>
        <end position="363"/>
    </location>
</feature>
<dbReference type="InterPro" id="IPR036388">
    <property type="entry name" value="WH-like_DNA-bd_sf"/>
</dbReference>
<dbReference type="Pfam" id="PF04542">
    <property type="entry name" value="Sigma70_r2"/>
    <property type="match status" value="1"/>
</dbReference>
<dbReference type="InterPro" id="IPR007627">
    <property type="entry name" value="RNA_pol_sigma70_r2"/>
</dbReference>
<feature type="domain" description="RNA polymerase sigma-70" evidence="8">
    <location>
        <begin position="164"/>
        <end position="177"/>
    </location>
</feature>
<keyword evidence="10" id="KW-0808">Transferase</keyword>
<dbReference type="Pfam" id="PF04539">
    <property type="entry name" value="Sigma70_r3"/>
    <property type="match status" value="1"/>
</dbReference>
<comment type="caution">
    <text evidence="10">The sequence shown here is derived from an EMBL/GenBank/DDBJ whole genome shotgun (WGS) entry which is preliminary data.</text>
</comment>
<evidence type="ECO:0000256" key="7">
    <source>
        <dbReference type="SAM" id="MobiDB-lite"/>
    </source>
</evidence>
<dbReference type="Gene3D" id="1.10.10.10">
    <property type="entry name" value="Winged helix-like DNA-binding domain superfamily/Winged helix DNA-binding domain"/>
    <property type="match status" value="2"/>
</dbReference>
<dbReference type="PRINTS" id="PR00046">
    <property type="entry name" value="SIGMA70FCT"/>
</dbReference>
<dbReference type="PROSITE" id="PS00715">
    <property type="entry name" value="SIGMA70_1"/>
    <property type="match status" value="1"/>
</dbReference>
<gene>
    <name evidence="10" type="ORF">NWE73_03650</name>
</gene>
<evidence type="ECO:0000256" key="3">
    <source>
        <dbReference type="ARBA" id="ARBA00023082"/>
    </source>
</evidence>
<dbReference type="Gene3D" id="1.10.601.10">
    <property type="entry name" value="RNA Polymerase Primary Sigma Factor"/>
    <property type="match status" value="1"/>
</dbReference>
<dbReference type="Pfam" id="PF04545">
    <property type="entry name" value="Sigma70_r4"/>
    <property type="match status" value="1"/>
</dbReference>
<dbReference type="RefSeq" id="WP_277576918.1">
    <property type="nucleotide sequence ID" value="NZ_JANRMI010000001.1"/>
</dbReference>
<evidence type="ECO:0000259" key="9">
    <source>
        <dbReference type="PROSITE" id="PS00716"/>
    </source>
</evidence>
<dbReference type="InterPro" id="IPR013325">
    <property type="entry name" value="RNA_pol_sigma_r2"/>
</dbReference>
<dbReference type="SUPFAM" id="SSF88659">
    <property type="entry name" value="Sigma3 and sigma4 domains of RNA polymerase sigma factors"/>
    <property type="match status" value="2"/>
</dbReference>
<dbReference type="PANTHER" id="PTHR30376">
    <property type="entry name" value="SIGMA FACTOR RPOH HEAT SHOCK RELATED"/>
    <property type="match status" value="1"/>
</dbReference>
<dbReference type="EMBL" id="JANRMI010000001">
    <property type="protein sequence ID" value="MDG0815443.1"/>
    <property type="molecule type" value="Genomic_DNA"/>
</dbReference>
<organism evidence="10 11">
    <name type="scientific">Bdellovibrio svalbardensis</name>
    <dbReference type="NCBI Taxonomy" id="2972972"/>
    <lineage>
        <taxon>Bacteria</taxon>
        <taxon>Pseudomonadati</taxon>
        <taxon>Bdellovibrionota</taxon>
        <taxon>Bdellovibrionia</taxon>
        <taxon>Bdellovibrionales</taxon>
        <taxon>Pseudobdellovibrionaceae</taxon>
        <taxon>Bdellovibrio</taxon>
    </lineage>
</organism>
<evidence type="ECO:0000256" key="5">
    <source>
        <dbReference type="ARBA" id="ARBA00023163"/>
    </source>
</evidence>
<evidence type="ECO:0000313" key="11">
    <source>
        <dbReference type="Proteomes" id="UP001152321"/>
    </source>
</evidence>
<dbReference type="SUPFAM" id="SSF88946">
    <property type="entry name" value="Sigma2 domain of RNA polymerase sigma factors"/>
    <property type="match status" value="1"/>
</dbReference>
<dbReference type="Proteomes" id="UP001152321">
    <property type="component" value="Unassembled WGS sequence"/>
</dbReference>
<reference evidence="10" key="1">
    <citation type="submission" date="2022-08" db="EMBL/GenBank/DDBJ databases">
        <title>Novel Bdellovibrio Species Isolated from Svalbard: Designation Bdellovibrio svalbardensis.</title>
        <authorList>
            <person name="Mitchell R.J."/>
            <person name="Choi S.Y."/>
        </authorList>
    </citation>
    <scope>NUCLEOTIDE SEQUENCE</scope>
    <source>
        <strain evidence="10">PAP01</strain>
    </source>
</reference>
<dbReference type="CDD" id="cd06171">
    <property type="entry name" value="Sigma70_r4"/>
    <property type="match status" value="1"/>
</dbReference>
<comment type="function">
    <text evidence="6">Sigma factors are initiation factors that promote the attachment of RNA polymerase to specific initiation sites and are then released.</text>
</comment>
<dbReference type="PANTHER" id="PTHR30376:SF3">
    <property type="entry name" value="RNA POLYMERASE SIGMA FACTOR RPOH"/>
    <property type="match status" value="1"/>
</dbReference>
<dbReference type="PROSITE" id="PS00716">
    <property type="entry name" value="SIGMA70_2"/>
    <property type="match status" value="1"/>
</dbReference>
<evidence type="ECO:0000256" key="6">
    <source>
        <dbReference type="RuleBase" id="RU362124"/>
    </source>
</evidence>
<dbReference type="InterPro" id="IPR000943">
    <property type="entry name" value="RNA_pol_sigma70"/>
</dbReference>
<dbReference type="InterPro" id="IPR009042">
    <property type="entry name" value="RNA_pol_sigma70_r1_2"/>
</dbReference>
<feature type="region of interest" description="Disordered" evidence="7">
    <location>
        <begin position="1"/>
        <end position="36"/>
    </location>
</feature>
<keyword evidence="5 6" id="KW-0804">Transcription</keyword>
<dbReference type="InterPro" id="IPR007624">
    <property type="entry name" value="RNA_pol_sigma70_r3"/>
</dbReference>